<organism evidence="1 2">
    <name type="scientific">Rhodococcus globerulus</name>
    <dbReference type="NCBI Taxonomy" id="33008"/>
    <lineage>
        <taxon>Bacteria</taxon>
        <taxon>Bacillati</taxon>
        <taxon>Actinomycetota</taxon>
        <taxon>Actinomycetes</taxon>
        <taxon>Mycobacteriales</taxon>
        <taxon>Nocardiaceae</taxon>
        <taxon>Rhodococcus</taxon>
    </lineage>
</organism>
<sequence>MSETEQLNCGSCKKPIHPTLYGVGGLRWEHDSTGLMSCYPWQPAETAVVATPVYLGAS</sequence>
<proteinExistence type="predicted"/>
<accession>A0ABU4BS57</accession>
<keyword evidence="2" id="KW-1185">Reference proteome</keyword>
<protein>
    <submittedName>
        <fullName evidence="1">Uncharacterized protein</fullName>
    </submittedName>
</protein>
<comment type="caution">
    <text evidence="1">The sequence shown here is derived from an EMBL/GenBank/DDBJ whole genome shotgun (WGS) entry which is preliminary data.</text>
</comment>
<gene>
    <name evidence="1" type="ORF">R3Q16_10600</name>
</gene>
<dbReference type="Proteomes" id="UP001185927">
    <property type="component" value="Unassembled WGS sequence"/>
</dbReference>
<evidence type="ECO:0000313" key="2">
    <source>
        <dbReference type="Proteomes" id="UP001185927"/>
    </source>
</evidence>
<name>A0ABU4BS57_RHOGO</name>
<evidence type="ECO:0000313" key="1">
    <source>
        <dbReference type="EMBL" id="MDV6267052.1"/>
    </source>
</evidence>
<dbReference type="RefSeq" id="WP_317541263.1">
    <property type="nucleotide sequence ID" value="NZ_JAWLKB010000004.1"/>
</dbReference>
<dbReference type="EMBL" id="JAWLKB010000004">
    <property type="protein sequence ID" value="MDV6267052.1"/>
    <property type="molecule type" value="Genomic_DNA"/>
</dbReference>
<reference evidence="1 2" key="1">
    <citation type="submission" date="2023-10" db="EMBL/GenBank/DDBJ databases">
        <title>Development of a sustainable strategy for remediation of hydrocarbon-contaminated territories based on the waste exchange concept.</title>
        <authorList>
            <person name="Krivoruchko A."/>
        </authorList>
    </citation>
    <scope>NUCLEOTIDE SEQUENCE [LARGE SCALE GENOMIC DNA]</scope>
    <source>
        <strain evidence="1 2">IEGM 1203</strain>
    </source>
</reference>